<evidence type="ECO:0000313" key="3">
    <source>
        <dbReference type="Proteomes" id="UP000009049"/>
    </source>
</evidence>
<keyword evidence="1" id="KW-1133">Transmembrane helix</keyword>
<feature type="transmembrane region" description="Helical" evidence="1">
    <location>
        <begin position="33"/>
        <end position="53"/>
    </location>
</feature>
<dbReference type="AlphaFoldDB" id="A4CIN5"/>
<dbReference type="Proteomes" id="UP000009049">
    <property type="component" value="Chromosome"/>
</dbReference>
<gene>
    <name evidence="2" type="ordered locus">RB2501_07825</name>
</gene>
<accession>A4CIN5</accession>
<name>A4CIN5_ROBBH</name>
<feature type="transmembrane region" description="Helical" evidence="1">
    <location>
        <begin position="6"/>
        <end position="21"/>
    </location>
</feature>
<sequence length="57" mass="6670">MHFIDKLLPFKVSLMIFLLIFKASKSGIYMDNYLVTLGMYLILMLFFKIYLAVSAKD</sequence>
<proteinExistence type="predicted"/>
<evidence type="ECO:0000256" key="1">
    <source>
        <dbReference type="SAM" id="Phobius"/>
    </source>
</evidence>
<keyword evidence="1" id="KW-0472">Membrane</keyword>
<dbReference type="KEGG" id="rbi:RB2501_07825"/>
<dbReference type="STRING" id="313596.RB2501_07825"/>
<organism evidence="2 3">
    <name type="scientific">Robiginitalea biformata (strain ATCC BAA-864 / DSM 15991 / KCTC 12146 / HTCC2501)</name>
    <dbReference type="NCBI Taxonomy" id="313596"/>
    <lineage>
        <taxon>Bacteria</taxon>
        <taxon>Pseudomonadati</taxon>
        <taxon>Bacteroidota</taxon>
        <taxon>Flavobacteriia</taxon>
        <taxon>Flavobacteriales</taxon>
        <taxon>Flavobacteriaceae</taxon>
        <taxon>Robiginitalea</taxon>
    </lineage>
</organism>
<evidence type="ECO:0000313" key="2">
    <source>
        <dbReference type="EMBL" id="EAR16793.1"/>
    </source>
</evidence>
<keyword evidence="3" id="KW-1185">Reference proteome</keyword>
<keyword evidence="1" id="KW-0812">Transmembrane</keyword>
<protein>
    <submittedName>
        <fullName evidence="2">Uncharacterized protein</fullName>
    </submittedName>
</protein>
<dbReference type="HOGENOM" id="CLU_2993862_0_0_10"/>
<reference evidence="2 3" key="1">
    <citation type="journal article" date="2009" name="J. Bacteriol.">
        <title>Complete genome sequence of Robiginitalea biformata HTCC2501.</title>
        <authorList>
            <person name="Oh H.M."/>
            <person name="Giovannoni S.J."/>
            <person name="Lee K."/>
            <person name="Ferriera S."/>
            <person name="Johnson J."/>
            <person name="Cho J.C."/>
        </authorList>
    </citation>
    <scope>NUCLEOTIDE SEQUENCE [LARGE SCALE GENOMIC DNA]</scope>
    <source>
        <strain evidence="3">ATCC BAA-864 / HTCC2501 / KCTC 12146</strain>
    </source>
</reference>
<dbReference type="EMBL" id="CP001712">
    <property type="protein sequence ID" value="EAR16793.1"/>
    <property type="molecule type" value="Genomic_DNA"/>
</dbReference>